<dbReference type="SUPFAM" id="SSF57501">
    <property type="entry name" value="Cystine-knot cytokines"/>
    <property type="match status" value="1"/>
</dbReference>
<gene>
    <name evidence="6" type="ORF">V1264_025002</name>
</gene>
<reference evidence="6 7" key="1">
    <citation type="submission" date="2024-02" db="EMBL/GenBank/DDBJ databases">
        <title>Chromosome-scale genome assembly of the rough periwinkle Littorina saxatilis.</title>
        <authorList>
            <person name="De Jode A."/>
            <person name="Faria R."/>
            <person name="Formenti G."/>
            <person name="Sims Y."/>
            <person name="Smith T.P."/>
            <person name="Tracey A."/>
            <person name="Wood J.M.D."/>
            <person name="Zagrodzka Z.B."/>
            <person name="Johannesson K."/>
            <person name="Butlin R.K."/>
            <person name="Leder E.H."/>
        </authorList>
    </citation>
    <scope>NUCLEOTIDE SEQUENCE [LARGE SCALE GENOMIC DNA]</scope>
    <source>
        <strain evidence="6">Snail1</strain>
        <tissue evidence="6">Muscle</tissue>
    </source>
</reference>
<sequence>MKFGGAFGVIALILCMTMTITTSMCATLTDTDESWNLEKNYRRAHGRDSLAGRDLVRGNDVRNIQFSGVVTCNVSVPAKTRHDTTDDLLPRTSTCPWYWVINFDPTRTPATLLVAHCACHECLSAGSQGERCRPVHYFRKVTYFKGTPNEVEKLYRLPVGCTCERHSKMN</sequence>
<evidence type="ECO:0000256" key="4">
    <source>
        <dbReference type="ARBA" id="ARBA00022729"/>
    </source>
</evidence>
<comment type="subcellular location">
    <subcellularLocation>
        <location evidence="1">Secreted</location>
    </subcellularLocation>
</comment>
<keyword evidence="7" id="KW-1185">Reference proteome</keyword>
<dbReference type="InterPro" id="IPR010345">
    <property type="entry name" value="IL-17_fam"/>
</dbReference>
<name>A0AAN9FYB9_9CAEN</name>
<dbReference type="AlphaFoldDB" id="A0AAN9FYB9"/>
<evidence type="ECO:0000313" key="6">
    <source>
        <dbReference type="EMBL" id="KAK7089116.1"/>
    </source>
</evidence>
<proteinExistence type="inferred from homology"/>
<dbReference type="EMBL" id="JBAMIC010002882">
    <property type="protein sequence ID" value="KAK7089116.1"/>
    <property type="molecule type" value="Genomic_DNA"/>
</dbReference>
<evidence type="ECO:0008006" key="8">
    <source>
        <dbReference type="Google" id="ProtNLM"/>
    </source>
</evidence>
<evidence type="ECO:0000256" key="1">
    <source>
        <dbReference type="ARBA" id="ARBA00004613"/>
    </source>
</evidence>
<comment type="caution">
    <text evidence="6">The sequence shown here is derived from an EMBL/GenBank/DDBJ whole genome shotgun (WGS) entry which is preliminary data.</text>
</comment>
<keyword evidence="4 5" id="KW-0732">Signal</keyword>
<evidence type="ECO:0000256" key="5">
    <source>
        <dbReference type="SAM" id="SignalP"/>
    </source>
</evidence>
<dbReference type="InterPro" id="IPR029034">
    <property type="entry name" value="Cystine-knot_cytokine"/>
</dbReference>
<comment type="similarity">
    <text evidence="2">Belongs to the IL-17 family.</text>
</comment>
<dbReference type="Pfam" id="PF06083">
    <property type="entry name" value="IL17"/>
    <property type="match status" value="1"/>
</dbReference>
<keyword evidence="3" id="KW-0964">Secreted</keyword>
<feature type="signal peptide" evidence="5">
    <location>
        <begin position="1"/>
        <end position="23"/>
    </location>
</feature>
<evidence type="ECO:0000256" key="3">
    <source>
        <dbReference type="ARBA" id="ARBA00022525"/>
    </source>
</evidence>
<evidence type="ECO:0000256" key="2">
    <source>
        <dbReference type="ARBA" id="ARBA00007236"/>
    </source>
</evidence>
<dbReference type="GO" id="GO:0005576">
    <property type="term" value="C:extracellular region"/>
    <property type="evidence" value="ECO:0007669"/>
    <property type="project" value="UniProtKB-SubCell"/>
</dbReference>
<feature type="chain" id="PRO_5042897284" description="Interleukin 17-like protein" evidence="5">
    <location>
        <begin position="24"/>
        <end position="170"/>
    </location>
</feature>
<protein>
    <recommendedName>
        <fullName evidence="8">Interleukin 17-like protein</fullName>
    </recommendedName>
</protein>
<dbReference type="GO" id="GO:0005125">
    <property type="term" value="F:cytokine activity"/>
    <property type="evidence" value="ECO:0007669"/>
    <property type="project" value="InterPro"/>
</dbReference>
<evidence type="ECO:0000313" key="7">
    <source>
        <dbReference type="Proteomes" id="UP001374579"/>
    </source>
</evidence>
<organism evidence="6 7">
    <name type="scientific">Littorina saxatilis</name>
    <dbReference type="NCBI Taxonomy" id="31220"/>
    <lineage>
        <taxon>Eukaryota</taxon>
        <taxon>Metazoa</taxon>
        <taxon>Spiralia</taxon>
        <taxon>Lophotrochozoa</taxon>
        <taxon>Mollusca</taxon>
        <taxon>Gastropoda</taxon>
        <taxon>Caenogastropoda</taxon>
        <taxon>Littorinimorpha</taxon>
        <taxon>Littorinoidea</taxon>
        <taxon>Littorinidae</taxon>
        <taxon>Littorina</taxon>
    </lineage>
</organism>
<dbReference type="Gene3D" id="2.10.90.10">
    <property type="entry name" value="Cystine-knot cytokines"/>
    <property type="match status" value="1"/>
</dbReference>
<dbReference type="Proteomes" id="UP001374579">
    <property type="component" value="Unassembled WGS sequence"/>
</dbReference>
<accession>A0AAN9FYB9</accession>